<organism evidence="7 8">
    <name type="scientific">Corynebacterium sphenisci DSM 44792</name>
    <dbReference type="NCBI Taxonomy" id="1437874"/>
    <lineage>
        <taxon>Bacteria</taxon>
        <taxon>Bacillati</taxon>
        <taxon>Actinomycetota</taxon>
        <taxon>Actinomycetes</taxon>
        <taxon>Mycobacteriales</taxon>
        <taxon>Corynebacteriaceae</taxon>
        <taxon>Corynebacterium</taxon>
    </lineage>
</organism>
<evidence type="ECO:0000256" key="1">
    <source>
        <dbReference type="ARBA" id="ARBA00004196"/>
    </source>
</evidence>
<protein>
    <recommendedName>
        <fullName evidence="6">Fe/B12 periplasmic-binding domain-containing protein</fullName>
    </recommendedName>
</protein>
<dbReference type="InterPro" id="IPR002491">
    <property type="entry name" value="ABC_transptr_periplasmic_BD"/>
</dbReference>
<evidence type="ECO:0000313" key="7">
    <source>
        <dbReference type="EMBL" id="APT91435.1"/>
    </source>
</evidence>
<comment type="subcellular location">
    <subcellularLocation>
        <location evidence="1">Cell envelope</location>
    </subcellularLocation>
</comment>
<dbReference type="PANTHER" id="PTHR30532">
    <property type="entry name" value="IRON III DICITRATE-BINDING PERIPLASMIC PROTEIN"/>
    <property type="match status" value="1"/>
</dbReference>
<keyword evidence="8" id="KW-1185">Reference proteome</keyword>
<evidence type="ECO:0000313" key="8">
    <source>
        <dbReference type="Proteomes" id="UP000185469"/>
    </source>
</evidence>
<keyword evidence="4 5" id="KW-0732">Signal</keyword>
<keyword evidence="3" id="KW-0813">Transport</keyword>
<feature type="chain" id="PRO_5038708115" description="Fe/B12 periplasmic-binding domain-containing protein" evidence="5">
    <location>
        <begin position="24"/>
        <end position="342"/>
    </location>
</feature>
<dbReference type="STRING" id="1437874.CSPHI_11115"/>
<feature type="domain" description="Fe/B12 periplasmic-binding" evidence="6">
    <location>
        <begin position="68"/>
        <end position="340"/>
    </location>
</feature>
<dbReference type="GO" id="GO:0030288">
    <property type="term" value="C:outer membrane-bounded periplasmic space"/>
    <property type="evidence" value="ECO:0007669"/>
    <property type="project" value="TreeGrafter"/>
</dbReference>
<dbReference type="InterPro" id="IPR051313">
    <property type="entry name" value="Bact_iron-sidero_bind"/>
</dbReference>
<reference evidence="7 8" key="1">
    <citation type="submission" date="2014-08" db="EMBL/GenBank/DDBJ databases">
        <title>Complete genome sequence of Corynebacterium sphenisci CECT 5990(T) (=DSM 44792(T)), isolated from healthy wild penguins.</title>
        <authorList>
            <person name="Ruckert C."/>
            <person name="Albersmeier A."/>
            <person name="Winkler A."/>
            <person name="Kalinowski J."/>
        </authorList>
    </citation>
    <scope>NUCLEOTIDE SEQUENCE [LARGE SCALE GENOMIC DNA]</scope>
    <source>
        <strain evidence="7 8">DSM 44792</strain>
    </source>
</reference>
<dbReference type="GO" id="GO:1901678">
    <property type="term" value="P:iron coordination entity transport"/>
    <property type="evidence" value="ECO:0007669"/>
    <property type="project" value="UniProtKB-ARBA"/>
</dbReference>
<dbReference type="KEGG" id="csph:CSPHI_11115"/>
<comment type="similarity">
    <text evidence="2">Belongs to the bacterial solute-binding protein 8 family.</text>
</comment>
<dbReference type="PANTHER" id="PTHR30532:SF24">
    <property type="entry name" value="FERRIC ENTEROBACTIN-BINDING PERIPLASMIC PROTEIN FEPB"/>
    <property type="match status" value="1"/>
</dbReference>
<sequence>MRIGRRITAAGAAIALACGLGLAGCSSEEGDTAAATGVESTVEVEEGAFPVTIEHAYGETTIEEAPQRVVAYGENDIDPLLALGVTPVFVKEWNTPEPTGWQLEAARGELPEFYDGEEIDPEDVAAVDPDLIVAMYSGMTREQYEQLSEIAPVVPFREGYADWQQPWDITAEMIGEAIGRPQAARDLIDDIEGRFTAIRGRHPNWEGKTTALAIAREDLINAYSPDDPRSRFFAKLGMVVPEKIAELAEGGHVSAFSLEQANVLELDVVFWGQEGCTTGPGGSLATDPILGRLDVVKEGRSVCVDEFFDDPELGMAFQWQTVLSLDHVLDEIEPMLVEELGD</sequence>
<dbReference type="Pfam" id="PF01497">
    <property type="entry name" value="Peripla_BP_2"/>
    <property type="match status" value="1"/>
</dbReference>
<dbReference type="PROSITE" id="PS51257">
    <property type="entry name" value="PROKAR_LIPOPROTEIN"/>
    <property type="match status" value="1"/>
</dbReference>
<dbReference type="Proteomes" id="UP000185469">
    <property type="component" value="Chromosome"/>
</dbReference>
<evidence type="ECO:0000256" key="5">
    <source>
        <dbReference type="SAM" id="SignalP"/>
    </source>
</evidence>
<proteinExistence type="inferred from homology"/>
<dbReference type="SUPFAM" id="SSF53807">
    <property type="entry name" value="Helical backbone' metal receptor"/>
    <property type="match status" value="1"/>
</dbReference>
<dbReference type="AlphaFoldDB" id="A0A1L7CZX2"/>
<name>A0A1L7CZX2_9CORY</name>
<gene>
    <name evidence="7" type="ORF">CSPHI_11115</name>
</gene>
<evidence type="ECO:0000256" key="2">
    <source>
        <dbReference type="ARBA" id="ARBA00008814"/>
    </source>
</evidence>
<dbReference type="RefSeq" id="WP_075693220.1">
    <property type="nucleotide sequence ID" value="NZ_CP009248.1"/>
</dbReference>
<dbReference type="PROSITE" id="PS50983">
    <property type="entry name" value="FE_B12_PBP"/>
    <property type="match status" value="1"/>
</dbReference>
<feature type="signal peptide" evidence="5">
    <location>
        <begin position="1"/>
        <end position="23"/>
    </location>
</feature>
<evidence type="ECO:0000256" key="3">
    <source>
        <dbReference type="ARBA" id="ARBA00022448"/>
    </source>
</evidence>
<evidence type="ECO:0000259" key="6">
    <source>
        <dbReference type="PROSITE" id="PS50983"/>
    </source>
</evidence>
<dbReference type="EMBL" id="CP009248">
    <property type="protein sequence ID" value="APT91435.1"/>
    <property type="molecule type" value="Genomic_DNA"/>
</dbReference>
<evidence type="ECO:0000256" key="4">
    <source>
        <dbReference type="ARBA" id="ARBA00022729"/>
    </source>
</evidence>
<accession>A0A1L7CZX2</accession>
<dbReference type="Gene3D" id="3.40.50.1980">
    <property type="entry name" value="Nitrogenase molybdenum iron protein domain"/>
    <property type="match status" value="2"/>
</dbReference>